<organism evidence="1 2">
    <name type="scientific">Cetraspora pellucida</name>
    <dbReference type="NCBI Taxonomy" id="1433469"/>
    <lineage>
        <taxon>Eukaryota</taxon>
        <taxon>Fungi</taxon>
        <taxon>Fungi incertae sedis</taxon>
        <taxon>Mucoromycota</taxon>
        <taxon>Glomeromycotina</taxon>
        <taxon>Glomeromycetes</taxon>
        <taxon>Diversisporales</taxon>
        <taxon>Gigasporaceae</taxon>
        <taxon>Cetraspora</taxon>
    </lineage>
</organism>
<dbReference type="Proteomes" id="UP000789759">
    <property type="component" value="Unassembled WGS sequence"/>
</dbReference>
<protein>
    <submittedName>
        <fullName evidence="1">9597_t:CDS:1</fullName>
    </submittedName>
</protein>
<reference evidence="1" key="1">
    <citation type="submission" date="2021-06" db="EMBL/GenBank/DDBJ databases">
        <authorList>
            <person name="Kallberg Y."/>
            <person name="Tangrot J."/>
            <person name="Rosling A."/>
        </authorList>
    </citation>
    <scope>NUCLEOTIDE SEQUENCE</scope>
    <source>
        <strain evidence="1">FL966</strain>
    </source>
</reference>
<proteinExistence type="predicted"/>
<keyword evidence="2" id="KW-1185">Reference proteome</keyword>
<dbReference type="EMBL" id="CAJVQA010002943">
    <property type="protein sequence ID" value="CAG8561296.1"/>
    <property type="molecule type" value="Genomic_DNA"/>
</dbReference>
<evidence type="ECO:0000313" key="1">
    <source>
        <dbReference type="EMBL" id="CAG8561296.1"/>
    </source>
</evidence>
<gene>
    <name evidence="1" type="ORF">CPELLU_LOCUS5212</name>
</gene>
<sequence>MSRLTDETSVSTVFQVDLSNRSSWVWKFFHLEIYKEDDEWCERDVICKIETLIEVKCEQTYQTESSIGNLIGYLLVEH</sequence>
<accession>A0A9N9BET9</accession>
<dbReference type="AlphaFoldDB" id="A0A9N9BET9"/>
<evidence type="ECO:0000313" key="2">
    <source>
        <dbReference type="Proteomes" id="UP000789759"/>
    </source>
</evidence>
<comment type="caution">
    <text evidence="1">The sequence shown here is derived from an EMBL/GenBank/DDBJ whole genome shotgun (WGS) entry which is preliminary data.</text>
</comment>
<name>A0A9N9BET9_9GLOM</name>